<comment type="caution">
    <text evidence="1">The sequence shown here is derived from an EMBL/GenBank/DDBJ whole genome shotgun (WGS) entry which is preliminary data.</text>
</comment>
<proteinExistence type="predicted"/>
<dbReference type="AlphaFoldDB" id="A0A0F9GSL8"/>
<name>A0A0F9GSL8_9ZZZZ</name>
<organism evidence="1">
    <name type="scientific">marine sediment metagenome</name>
    <dbReference type="NCBI Taxonomy" id="412755"/>
    <lineage>
        <taxon>unclassified sequences</taxon>
        <taxon>metagenomes</taxon>
        <taxon>ecological metagenomes</taxon>
    </lineage>
</organism>
<accession>A0A0F9GSL8</accession>
<protein>
    <submittedName>
        <fullName evidence="1">Uncharacterized protein</fullName>
    </submittedName>
</protein>
<evidence type="ECO:0000313" key="1">
    <source>
        <dbReference type="EMBL" id="KKL93641.1"/>
    </source>
</evidence>
<feature type="non-terminal residue" evidence="1">
    <location>
        <position position="1"/>
    </location>
</feature>
<sequence>EIGRCMGFDAVLQVYLVPGQQNFPDDIAILSKMSAHWLYPDVVETVKTVVPIILDDPVPDVVKTKSDVPGGDYLIGPDMGHDMPDQFQRRCLSASHGAGKQNALFRVDAELFTGPEILDQINAQSVNDIKVFLPDMELVPEQQFALGVEIIEDFHEIVFHLFAVEFP</sequence>
<reference evidence="1" key="1">
    <citation type="journal article" date="2015" name="Nature">
        <title>Complex archaea that bridge the gap between prokaryotes and eukaryotes.</title>
        <authorList>
            <person name="Spang A."/>
            <person name="Saw J.H."/>
            <person name="Jorgensen S.L."/>
            <person name="Zaremba-Niedzwiedzka K."/>
            <person name="Martijn J."/>
            <person name="Lind A.E."/>
            <person name="van Eijk R."/>
            <person name="Schleper C."/>
            <person name="Guy L."/>
            <person name="Ettema T.J."/>
        </authorList>
    </citation>
    <scope>NUCLEOTIDE SEQUENCE</scope>
</reference>
<gene>
    <name evidence="1" type="ORF">LCGC14_1872630</name>
</gene>
<dbReference type="EMBL" id="LAZR01019132">
    <property type="protein sequence ID" value="KKL93641.1"/>
    <property type="molecule type" value="Genomic_DNA"/>
</dbReference>